<dbReference type="Proteomes" id="UP001610444">
    <property type="component" value="Unassembled WGS sequence"/>
</dbReference>
<reference evidence="1 2" key="1">
    <citation type="submission" date="2024-07" db="EMBL/GenBank/DDBJ databases">
        <title>Section-level genome sequencing and comparative genomics of Aspergillus sections Usti and Cavernicolus.</title>
        <authorList>
            <consortium name="Lawrence Berkeley National Laboratory"/>
            <person name="Nybo J.L."/>
            <person name="Vesth T.C."/>
            <person name="Theobald S."/>
            <person name="Frisvad J.C."/>
            <person name="Larsen T.O."/>
            <person name="Kjaerboelling I."/>
            <person name="Rothschild-Mancinelli K."/>
            <person name="Lyhne E.K."/>
            <person name="Kogle M.E."/>
            <person name="Barry K."/>
            <person name="Clum A."/>
            <person name="Na H."/>
            <person name="Ledsgaard L."/>
            <person name="Lin J."/>
            <person name="Lipzen A."/>
            <person name="Kuo A."/>
            <person name="Riley R."/>
            <person name="Mondo S."/>
            <person name="LaButti K."/>
            <person name="Haridas S."/>
            <person name="Pangalinan J."/>
            <person name="Salamov A.A."/>
            <person name="Simmons B.A."/>
            <person name="Magnuson J.K."/>
            <person name="Chen J."/>
            <person name="Drula E."/>
            <person name="Henrissat B."/>
            <person name="Wiebenga A."/>
            <person name="Lubbers R.J."/>
            <person name="Gomes A.C."/>
            <person name="Macurrencykelacurrency M.R."/>
            <person name="Stajich J."/>
            <person name="Grigoriev I.V."/>
            <person name="Mortensen U.H."/>
            <person name="De vries R.P."/>
            <person name="Baker S.E."/>
            <person name="Andersen M.R."/>
        </authorList>
    </citation>
    <scope>NUCLEOTIDE SEQUENCE [LARGE SCALE GENOMIC DNA]</scope>
    <source>
        <strain evidence="1 2">CBS 756.74</strain>
    </source>
</reference>
<proteinExistence type="predicted"/>
<sequence length="517" mass="58259">MHEFMFVNTQADVSQRVGIGKQKKAFLARNAHQRRKKEAVDRLKLSQPYKGCTPQHGEKEVENVHGNETHIHPTINNISAVPSRNHADPFCACPVPMSNAMHMYFRHYRFYVASKTYPLNVERMNTWWTERAVMSPGQLYTKLCLAAGHKAALESRNGVSSVASQRSLRDCLQFRTNAVRILNDLLQDPVTAVTESTVLLVGSIVTIETINAEFAALQTHMKGLATLIELAGGLDALEHMTVSSIYQYNTSLMFIPFVANAPSAVTVYAALQNEPPIISMSAKFRSEILQEPAIFYRRPDDYAIGFVIPPYIATLGTRFASSPWYTEVSPSLKYFLPIFTRLIQHFELGKAYPELVTQTDNDLFTVFQHDFLSATSDSTYKVNDLNPPLRYSLLVYLYVRVSHVQSLPIVRHMVETFKHILAPRIPYLLVIAPDLLFWMLVIGGLGSKGYNTHSWFVDHTAYVAQHVGLSDRHQARRLLGEFFYTDQPEDMGAGLWIKEVVASSASIYSDGSGFDVQ</sequence>
<dbReference type="GeneID" id="98157530"/>
<organism evidence="1 2">
    <name type="scientific">Aspergillus pseudodeflectus</name>
    <dbReference type="NCBI Taxonomy" id="176178"/>
    <lineage>
        <taxon>Eukaryota</taxon>
        <taxon>Fungi</taxon>
        <taxon>Dikarya</taxon>
        <taxon>Ascomycota</taxon>
        <taxon>Pezizomycotina</taxon>
        <taxon>Eurotiomycetes</taxon>
        <taxon>Eurotiomycetidae</taxon>
        <taxon>Eurotiales</taxon>
        <taxon>Aspergillaceae</taxon>
        <taxon>Aspergillus</taxon>
        <taxon>Aspergillus subgen. Nidulantes</taxon>
    </lineage>
</organism>
<protein>
    <submittedName>
        <fullName evidence="1">Uncharacterized protein</fullName>
    </submittedName>
</protein>
<accession>A0ABR4J8E2</accession>
<dbReference type="RefSeq" id="XP_070891865.1">
    <property type="nucleotide sequence ID" value="XM_071042366.1"/>
</dbReference>
<evidence type="ECO:0000313" key="2">
    <source>
        <dbReference type="Proteomes" id="UP001610444"/>
    </source>
</evidence>
<gene>
    <name evidence="1" type="ORF">BJX68DRAFT_251260</name>
</gene>
<keyword evidence="2" id="KW-1185">Reference proteome</keyword>
<dbReference type="PANTHER" id="PTHR37540">
    <property type="entry name" value="TRANSCRIPTION FACTOR (ACR-2), PUTATIVE-RELATED-RELATED"/>
    <property type="match status" value="1"/>
</dbReference>
<comment type="caution">
    <text evidence="1">The sequence shown here is derived from an EMBL/GenBank/DDBJ whole genome shotgun (WGS) entry which is preliminary data.</text>
</comment>
<dbReference type="InterPro" id="IPR021858">
    <property type="entry name" value="Fun_TF"/>
</dbReference>
<dbReference type="PANTHER" id="PTHR37540:SF5">
    <property type="entry name" value="TRANSCRIPTION FACTOR DOMAIN-CONTAINING PROTEIN"/>
    <property type="match status" value="1"/>
</dbReference>
<evidence type="ECO:0000313" key="1">
    <source>
        <dbReference type="EMBL" id="KAL2835844.1"/>
    </source>
</evidence>
<name>A0ABR4J8E2_9EURO</name>
<dbReference type="Pfam" id="PF11951">
    <property type="entry name" value="Fungal_trans_2"/>
    <property type="match status" value="1"/>
</dbReference>
<dbReference type="EMBL" id="JBFXLR010000141">
    <property type="protein sequence ID" value="KAL2835844.1"/>
    <property type="molecule type" value="Genomic_DNA"/>
</dbReference>